<feature type="repeat" description="Cys-rich GLG1" evidence="8">
    <location>
        <begin position="200"/>
        <end position="260"/>
    </location>
</feature>
<evidence type="ECO:0000313" key="9">
    <source>
        <dbReference type="EMBL" id="VDM05059.1"/>
    </source>
</evidence>
<dbReference type="AlphaFoldDB" id="A0A183TQC4"/>
<evidence type="ECO:0000256" key="6">
    <source>
        <dbReference type="ARBA" id="ARBA00023136"/>
    </source>
</evidence>
<reference evidence="11" key="1">
    <citation type="submission" date="2016-06" db="UniProtKB">
        <authorList>
            <consortium name="WormBaseParasite"/>
        </authorList>
    </citation>
    <scope>IDENTIFICATION</scope>
</reference>
<proteinExistence type="predicted"/>
<dbReference type="GO" id="GO:0000139">
    <property type="term" value="C:Golgi membrane"/>
    <property type="evidence" value="ECO:0007669"/>
    <property type="project" value="InterPro"/>
</dbReference>
<keyword evidence="10" id="KW-1185">Reference proteome</keyword>
<organism evidence="11">
    <name type="scientific">Schistocephalus solidus</name>
    <name type="common">Tapeworm</name>
    <dbReference type="NCBI Taxonomy" id="70667"/>
    <lineage>
        <taxon>Eukaryota</taxon>
        <taxon>Metazoa</taxon>
        <taxon>Spiralia</taxon>
        <taxon>Lophotrochozoa</taxon>
        <taxon>Platyhelminthes</taxon>
        <taxon>Cestoda</taxon>
        <taxon>Eucestoda</taxon>
        <taxon>Diphyllobothriidea</taxon>
        <taxon>Diphyllobothriidae</taxon>
        <taxon>Schistocephalus</taxon>
    </lineage>
</organism>
<evidence type="ECO:0000256" key="7">
    <source>
        <dbReference type="ARBA" id="ARBA00023180"/>
    </source>
</evidence>
<dbReference type="PROSITE" id="PS51289">
    <property type="entry name" value="GLG1_C_RICH"/>
    <property type="match status" value="1"/>
</dbReference>
<dbReference type="PANTHER" id="PTHR11884">
    <property type="entry name" value="SELECTIN LIGAND RELATED"/>
    <property type="match status" value="1"/>
</dbReference>
<dbReference type="OrthoDB" id="2015434at2759"/>
<dbReference type="InterPro" id="IPR039728">
    <property type="entry name" value="GLG1"/>
</dbReference>
<evidence type="ECO:0000256" key="3">
    <source>
        <dbReference type="ARBA" id="ARBA00022729"/>
    </source>
</evidence>
<name>A0A183TQC4_SCHSO</name>
<keyword evidence="2" id="KW-0812">Transmembrane</keyword>
<dbReference type="InterPro" id="IPR017873">
    <property type="entry name" value="Cys-rich_GLG1_repeat_euk"/>
</dbReference>
<evidence type="ECO:0000313" key="10">
    <source>
        <dbReference type="Proteomes" id="UP000275846"/>
    </source>
</evidence>
<dbReference type="WBParaSite" id="SSLN_0001937701-mRNA-1">
    <property type="protein sequence ID" value="SSLN_0001937701-mRNA-1"/>
    <property type="gene ID" value="SSLN_0001937701"/>
</dbReference>
<evidence type="ECO:0000256" key="2">
    <source>
        <dbReference type="ARBA" id="ARBA00022692"/>
    </source>
</evidence>
<gene>
    <name evidence="9" type="ORF">SSLN_LOCUS18673</name>
</gene>
<dbReference type="EMBL" id="UYSU01044968">
    <property type="protein sequence ID" value="VDM05059.1"/>
    <property type="molecule type" value="Genomic_DNA"/>
</dbReference>
<sequence length="409" mass="46693">MQLVLLSARSSMREALPMIEGRIDWQTLRLAPCREAVINYAKDIEEEPDLDQRIATACVAAEDRFCSGIRQSVRNQLASVEVPPADREAFLAEAQTSLRDAMFQCLVEHKNHPRMEPQCRSAVEHFQIISLNDVRISPGFYLDCQQAIKLYCQPPTDPAKVIEPMPQSKMEVVACLSRKLLEFSLLSSTRESSTAENSTAIPPRCLRHLRFELLSRAESIRLDPELDVACHLEWKRYCGHVESGQGEAIECLRQHRRQLSPKCHTIVFNRDRLATLDRNTDYKLLSLCEPMAHLHCPHLLDDRKGYRQLVFGTDLLDCLHAASTSSAHVDTFDPQCRQVVVKRLRMQWMDFRLDAKLNKHCRYSPGEIAARLYLIPAFLRLLLDVWLLSWAGTLSVTLSPTKVDYVGSI</sequence>
<keyword evidence="4" id="KW-0677">Repeat</keyword>
<keyword evidence="7" id="KW-0325">Glycoprotein</keyword>
<reference evidence="9 10" key="2">
    <citation type="submission" date="2018-11" db="EMBL/GenBank/DDBJ databases">
        <authorList>
            <consortium name="Pathogen Informatics"/>
        </authorList>
    </citation>
    <scope>NUCLEOTIDE SEQUENCE [LARGE SCALE GENOMIC DNA]</scope>
    <source>
        <strain evidence="9 10">NST_G2</strain>
    </source>
</reference>
<keyword evidence="5" id="KW-1133">Transmembrane helix</keyword>
<evidence type="ECO:0000256" key="8">
    <source>
        <dbReference type="PROSITE-ProRule" id="PRU00622"/>
    </source>
</evidence>
<accession>A0A183TQC4</accession>
<keyword evidence="6" id="KW-0472">Membrane</keyword>
<dbReference type="GO" id="GO:0017134">
    <property type="term" value="F:fibroblast growth factor binding"/>
    <property type="evidence" value="ECO:0007669"/>
    <property type="project" value="TreeGrafter"/>
</dbReference>
<dbReference type="Pfam" id="PF00839">
    <property type="entry name" value="Cys_rich_FGFR"/>
    <property type="match status" value="3"/>
</dbReference>
<comment type="subcellular location">
    <subcellularLocation>
        <location evidence="1">Membrane</location>
        <topology evidence="1">Single-pass type I membrane protein</topology>
    </subcellularLocation>
</comment>
<keyword evidence="3" id="KW-0732">Signal</keyword>
<protein>
    <submittedName>
        <fullName evidence="11">Golgi apparatus protein 1</fullName>
    </submittedName>
</protein>
<evidence type="ECO:0000256" key="4">
    <source>
        <dbReference type="ARBA" id="ARBA00022737"/>
    </source>
</evidence>
<evidence type="ECO:0000256" key="5">
    <source>
        <dbReference type="ARBA" id="ARBA00022989"/>
    </source>
</evidence>
<dbReference type="PANTHER" id="PTHR11884:SF1">
    <property type="entry name" value="GOLGI APPARATUS PROTEIN 1"/>
    <property type="match status" value="1"/>
</dbReference>
<dbReference type="InterPro" id="IPR001893">
    <property type="entry name" value="Cys-rich_GLG1_repeat"/>
</dbReference>
<dbReference type="Proteomes" id="UP000275846">
    <property type="component" value="Unassembled WGS sequence"/>
</dbReference>
<evidence type="ECO:0000313" key="11">
    <source>
        <dbReference type="WBParaSite" id="SSLN_0001937701-mRNA-1"/>
    </source>
</evidence>
<dbReference type="STRING" id="70667.A0A183TQC4"/>
<evidence type="ECO:0000256" key="1">
    <source>
        <dbReference type="ARBA" id="ARBA00004479"/>
    </source>
</evidence>